<dbReference type="RefSeq" id="WP_380971424.1">
    <property type="nucleotide sequence ID" value="NZ_JBHTEF010000001.1"/>
</dbReference>
<accession>A0ABW2SID1</accession>
<evidence type="ECO:0008006" key="4">
    <source>
        <dbReference type="Google" id="ProtNLM"/>
    </source>
</evidence>
<keyword evidence="1" id="KW-0472">Membrane</keyword>
<keyword evidence="1" id="KW-0812">Transmembrane</keyword>
<name>A0ABW2SID1_9ACTO</name>
<dbReference type="Proteomes" id="UP001596527">
    <property type="component" value="Unassembled WGS sequence"/>
</dbReference>
<dbReference type="EMBL" id="JBHTEF010000001">
    <property type="protein sequence ID" value="MFC7579871.1"/>
    <property type="molecule type" value="Genomic_DNA"/>
</dbReference>
<reference evidence="3" key="1">
    <citation type="journal article" date="2019" name="Int. J. Syst. Evol. Microbiol.">
        <title>The Global Catalogue of Microorganisms (GCM) 10K type strain sequencing project: providing services to taxonomists for standard genome sequencing and annotation.</title>
        <authorList>
            <consortium name="The Broad Institute Genomics Platform"/>
            <consortium name="The Broad Institute Genome Sequencing Center for Infectious Disease"/>
            <person name="Wu L."/>
            <person name="Ma J."/>
        </authorList>
    </citation>
    <scope>NUCLEOTIDE SEQUENCE [LARGE SCALE GENOMIC DNA]</scope>
    <source>
        <strain evidence="3">CCUG 56698</strain>
    </source>
</reference>
<sequence length="176" mass="19044">MAEELGQAAAPATYEYAAIRADRDLESLYRDTYVNFGWTVEGYGQALPSTGMVNLKLKRPRHLKNRPEVVQLQRKAEQALAEIAALEKSKTTSAFTTSVGIGIVGCAFLAGSVFAIEAGRWGLSIPLGGIGLIGWLAGYLVFGRIRASRTATVTPQIDHQYDIVYEASEEAAHLLA</sequence>
<organism evidence="2 3">
    <name type="scientific">Schaalia naturae</name>
    <dbReference type="NCBI Taxonomy" id="635203"/>
    <lineage>
        <taxon>Bacteria</taxon>
        <taxon>Bacillati</taxon>
        <taxon>Actinomycetota</taxon>
        <taxon>Actinomycetes</taxon>
        <taxon>Actinomycetales</taxon>
        <taxon>Actinomycetaceae</taxon>
        <taxon>Schaalia</taxon>
    </lineage>
</organism>
<feature type="transmembrane region" description="Helical" evidence="1">
    <location>
        <begin position="94"/>
        <end position="115"/>
    </location>
</feature>
<proteinExistence type="predicted"/>
<evidence type="ECO:0000313" key="2">
    <source>
        <dbReference type="EMBL" id="MFC7579871.1"/>
    </source>
</evidence>
<gene>
    <name evidence="2" type="ORF">ACFQWG_01325</name>
</gene>
<comment type="caution">
    <text evidence="2">The sequence shown here is derived from an EMBL/GenBank/DDBJ whole genome shotgun (WGS) entry which is preliminary data.</text>
</comment>
<protein>
    <recommendedName>
        <fullName evidence="4">DUF1707 domain-containing protein</fullName>
    </recommendedName>
</protein>
<feature type="transmembrane region" description="Helical" evidence="1">
    <location>
        <begin position="121"/>
        <end position="142"/>
    </location>
</feature>
<evidence type="ECO:0000256" key="1">
    <source>
        <dbReference type="SAM" id="Phobius"/>
    </source>
</evidence>
<keyword evidence="1" id="KW-1133">Transmembrane helix</keyword>
<keyword evidence="3" id="KW-1185">Reference proteome</keyword>
<evidence type="ECO:0000313" key="3">
    <source>
        <dbReference type="Proteomes" id="UP001596527"/>
    </source>
</evidence>